<comment type="caution">
    <text evidence="3">The sequence shown here is derived from an EMBL/GenBank/DDBJ whole genome shotgun (WGS) entry which is preliminary data.</text>
</comment>
<dbReference type="EMBL" id="RBNJ01009806">
    <property type="protein sequence ID" value="RUS26732.1"/>
    <property type="molecule type" value="Genomic_DNA"/>
</dbReference>
<evidence type="ECO:0000256" key="1">
    <source>
        <dbReference type="SAM" id="MobiDB-lite"/>
    </source>
</evidence>
<feature type="compositionally biased region" description="Low complexity" evidence="1">
    <location>
        <begin position="216"/>
        <end position="226"/>
    </location>
</feature>
<dbReference type="Proteomes" id="UP000274822">
    <property type="component" value="Unassembled WGS sequence"/>
</dbReference>
<dbReference type="InterPro" id="IPR013937">
    <property type="entry name" value="Sorting_nexin_C"/>
</dbReference>
<feature type="non-terminal residue" evidence="3">
    <location>
        <position position="1"/>
    </location>
</feature>
<name>A0A433QAD6_9FUNG</name>
<evidence type="ECO:0000259" key="2">
    <source>
        <dbReference type="PROSITE" id="PS50195"/>
    </source>
</evidence>
<protein>
    <recommendedName>
        <fullName evidence="2">PX domain-containing protein</fullName>
    </recommendedName>
</protein>
<dbReference type="Pfam" id="PF00787">
    <property type="entry name" value="PX"/>
    <property type="match status" value="1"/>
</dbReference>
<dbReference type="GO" id="GO:0035091">
    <property type="term" value="F:phosphatidylinositol binding"/>
    <property type="evidence" value="ECO:0007669"/>
    <property type="project" value="InterPro"/>
</dbReference>
<organism evidence="3 4">
    <name type="scientific">Jimgerdemannia flammicorona</name>
    <dbReference type="NCBI Taxonomy" id="994334"/>
    <lineage>
        <taxon>Eukaryota</taxon>
        <taxon>Fungi</taxon>
        <taxon>Fungi incertae sedis</taxon>
        <taxon>Mucoromycota</taxon>
        <taxon>Mucoromycotina</taxon>
        <taxon>Endogonomycetes</taxon>
        <taxon>Endogonales</taxon>
        <taxon>Endogonaceae</taxon>
        <taxon>Jimgerdemannia</taxon>
    </lineage>
</organism>
<feature type="compositionally biased region" description="Low complexity" evidence="1">
    <location>
        <begin position="158"/>
        <end position="179"/>
    </location>
</feature>
<dbReference type="Gene3D" id="3.30.1520.10">
    <property type="entry name" value="Phox-like domain"/>
    <property type="match status" value="1"/>
</dbReference>
<dbReference type="AlphaFoldDB" id="A0A433QAD6"/>
<dbReference type="InterPro" id="IPR001683">
    <property type="entry name" value="PX_dom"/>
</dbReference>
<reference evidence="3 4" key="1">
    <citation type="journal article" date="2018" name="New Phytol.">
        <title>Phylogenomics of Endogonaceae and evolution of mycorrhizas within Mucoromycota.</title>
        <authorList>
            <person name="Chang Y."/>
            <person name="Desiro A."/>
            <person name="Na H."/>
            <person name="Sandor L."/>
            <person name="Lipzen A."/>
            <person name="Clum A."/>
            <person name="Barry K."/>
            <person name="Grigoriev I.V."/>
            <person name="Martin F.M."/>
            <person name="Stajich J.E."/>
            <person name="Smith M.E."/>
            <person name="Bonito G."/>
            <person name="Spatafora J.W."/>
        </authorList>
    </citation>
    <scope>NUCLEOTIDE SEQUENCE [LARGE SCALE GENOMIC DNA]</scope>
    <source>
        <strain evidence="3 4">AD002</strain>
    </source>
</reference>
<dbReference type="SMART" id="SM00312">
    <property type="entry name" value="PX"/>
    <property type="match status" value="1"/>
</dbReference>
<sequence>GRSTVNITSCTIGSENGREFALYVIEVHQLAADGNYASGWIVARRYSEFHALHQQLKERYPAVRSYELPGKRGFLRLQRNFVEGRRVALEKYLQLLIQNPDVCGSQELRAFLSQQNIYLPQSEAAEQAAQSGAVASGRLSPGGAKRRGRSPSPSPKASPFIIPSTSQSTPIFTSFTSPSKATSTLHQPKPRAPPTQPSGPTLAPIPVPLLAPPPLAQSLSTPTSSAHSLHPPTRPTLEHLPSAGFMKHIYKTVAEGIDDIFTGPSMLDIITQRLGQQVMQFSVQDEGGLVGHPHVFGDGYYTESASESVAAAVAAAAASLNLDVGPSASGSVITTAGASGDLRPIENEGMTRFTEPLCDLFIEVFELKEKNNWLRRQAVVIILQQIMGGTIERKLRETTKQLQSEETVVMLVTRITDSLYPNGVRPDSKLVRSVEERAVTKEEANRKLSTWLPAHRHHGREAERASRRAAPFHRLPEPTTEPAAHVYDSRRARTRPVSGDRGHDRDRVVEQ</sequence>
<dbReference type="InterPro" id="IPR036871">
    <property type="entry name" value="PX_dom_sf"/>
</dbReference>
<gene>
    <name evidence="3" type="ORF">BC938DRAFT_484194</name>
</gene>
<proteinExistence type="predicted"/>
<feature type="compositionally biased region" description="Pro residues" evidence="1">
    <location>
        <begin position="190"/>
        <end position="215"/>
    </location>
</feature>
<feature type="region of interest" description="Disordered" evidence="1">
    <location>
        <begin position="129"/>
        <end position="239"/>
    </location>
</feature>
<feature type="region of interest" description="Disordered" evidence="1">
    <location>
        <begin position="442"/>
        <end position="511"/>
    </location>
</feature>
<feature type="domain" description="PX" evidence="2">
    <location>
        <begin position="1"/>
        <end position="119"/>
    </location>
</feature>
<dbReference type="PANTHER" id="PTHR22775:SF3">
    <property type="entry name" value="SORTING NEXIN-13"/>
    <property type="match status" value="1"/>
</dbReference>
<dbReference type="PROSITE" id="PS50195">
    <property type="entry name" value="PX"/>
    <property type="match status" value="1"/>
</dbReference>
<dbReference type="PANTHER" id="PTHR22775">
    <property type="entry name" value="SORTING NEXIN"/>
    <property type="match status" value="1"/>
</dbReference>
<dbReference type="SUPFAM" id="SSF64268">
    <property type="entry name" value="PX domain"/>
    <property type="match status" value="1"/>
</dbReference>
<evidence type="ECO:0000313" key="3">
    <source>
        <dbReference type="EMBL" id="RUS26732.1"/>
    </source>
</evidence>
<accession>A0A433QAD6</accession>
<dbReference type="Pfam" id="PF08628">
    <property type="entry name" value="Nexin_C"/>
    <property type="match status" value="1"/>
</dbReference>
<evidence type="ECO:0000313" key="4">
    <source>
        <dbReference type="Proteomes" id="UP000274822"/>
    </source>
</evidence>
<feature type="compositionally biased region" description="Basic and acidic residues" evidence="1">
    <location>
        <begin position="498"/>
        <end position="511"/>
    </location>
</feature>
<keyword evidence="4" id="KW-1185">Reference proteome</keyword>